<keyword evidence="1" id="KW-0732">Signal</keyword>
<dbReference type="EMBL" id="NHYD01003099">
    <property type="protein sequence ID" value="PPQ82742.1"/>
    <property type="molecule type" value="Genomic_DNA"/>
</dbReference>
<sequence>MFFSRYIFSFLAIGALAASSTPVSEIHNEKRADVSDVLAVVNILQNSLAGSGFGSALTVTPLVASLVTSLNTASASLTLLGIVDPNTGGSPADIAAAIAPVVSNIVETLNNAKKTVPGVNLVVATLGLDASLNQVLVGLEISVAGVLNLLSQL</sequence>
<organism evidence="2 3">
    <name type="scientific">Psilocybe cyanescens</name>
    <dbReference type="NCBI Taxonomy" id="93625"/>
    <lineage>
        <taxon>Eukaryota</taxon>
        <taxon>Fungi</taxon>
        <taxon>Dikarya</taxon>
        <taxon>Basidiomycota</taxon>
        <taxon>Agaricomycotina</taxon>
        <taxon>Agaricomycetes</taxon>
        <taxon>Agaricomycetidae</taxon>
        <taxon>Agaricales</taxon>
        <taxon>Agaricineae</taxon>
        <taxon>Strophariaceae</taxon>
        <taxon>Psilocybe</taxon>
    </lineage>
</organism>
<protein>
    <submittedName>
        <fullName evidence="2">Uncharacterized protein</fullName>
    </submittedName>
</protein>
<name>A0A409WW62_PSICY</name>
<keyword evidence="3" id="KW-1185">Reference proteome</keyword>
<dbReference type="InParanoid" id="A0A409WW62"/>
<comment type="caution">
    <text evidence="2">The sequence shown here is derived from an EMBL/GenBank/DDBJ whole genome shotgun (WGS) entry which is preliminary data.</text>
</comment>
<dbReference type="OrthoDB" id="2575973at2759"/>
<accession>A0A409WW62</accession>
<gene>
    <name evidence="2" type="ORF">CVT25_009296</name>
</gene>
<feature type="chain" id="PRO_5019491149" evidence="1">
    <location>
        <begin position="18"/>
        <end position="153"/>
    </location>
</feature>
<dbReference type="Proteomes" id="UP000283269">
    <property type="component" value="Unassembled WGS sequence"/>
</dbReference>
<proteinExistence type="predicted"/>
<evidence type="ECO:0000313" key="2">
    <source>
        <dbReference type="EMBL" id="PPQ82742.1"/>
    </source>
</evidence>
<feature type="signal peptide" evidence="1">
    <location>
        <begin position="1"/>
        <end position="17"/>
    </location>
</feature>
<reference evidence="2 3" key="1">
    <citation type="journal article" date="2018" name="Evol. Lett.">
        <title>Horizontal gene cluster transfer increased hallucinogenic mushroom diversity.</title>
        <authorList>
            <person name="Reynolds H.T."/>
            <person name="Vijayakumar V."/>
            <person name="Gluck-Thaler E."/>
            <person name="Korotkin H.B."/>
            <person name="Matheny P.B."/>
            <person name="Slot J.C."/>
        </authorList>
    </citation>
    <scope>NUCLEOTIDE SEQUENCE [LARGE SCALE GENOMIC DNA]</scope>
    <source>
        <strain evidence="2 3">2631</strain>
    </source>
</reference>
<evidence type="ECO:0000313" key="3">
    <source>
        <dbReference type="Proteomes" id="UP000283269"/>
    </source>
</evidence>
<evidence type="ECO:0000256" key="1">
    <source>
        <dbReference type="SAM" id="SignalP"/>
    </source>
</evidence>
<dbReference type="AlphaFoldDB" id="A0A409WW62"/>